<accession>A0ACB9FB24</accession>
<reference evidence="1 2" key="2">
    <citation type="journal article" date="2022" name="Mol. Ecol. Resour.">
        <title>The genomes of chicory, endive, great burdock and yacon provide insights into Asteraceae paleo-polyploidization history and plant inulin production.</title>
        <authorList>
            <person name="Fan W."/>
            <person name="Wang S."/>
            <person name="Wang H."/>
            <person name="Wang A."/>
            <person name="Jiang F."/>
            <person name="Liu H."/>
            <person name="Zhao H."/>
            <person name="Xu D."/>
            <person name="Zhang Y."/>
        </authorList>
    </citation>
    <scope>NUCLEOTIDE SEQUENCE [LARGE SCALE GENOMIC DNA]</scope>
    <source>
        <strain evidence="2">cv. Punajuju</strain>
        <tissue evidence="1">Leaves</tissue>
    </source>
</reference>
<protein>
    <submittedName>
        <fullName evidence="1">Uncharacterized protein</fullName>
    </submittedName>
</protein>
<evidence type="ECO:0000313" key="2">
    <source>
        <dbReference type="Proteomes" id="UP001055811"/>
    </source>
</evidence>
<comment type="caution">
    <text evidence="1">The sequence shown here is derived from an EMBL/GenBank/DDBJ whole genome shotgun (WGS) entry which is preliminary data.</text>
</comment>
<dbReference type="Proteomes" id="UP001055811">
    <property type="component" value="Linkage Group LG03"/>
</dbReference>
<keyword evidence="2" id="KW-1185">Reference proteome</keyword>
<proteinExistence type="predicted"/>
<gene>
    <name evidence="1" type="ORF">L2E82_18418</name>
</gene>
<evidence type="ECO:0000313" key="1">
    <source>
        <dbReference type="EMBL" id="KAI3767988.1"/>
    </source>
</evidence>
<organism evidence="1 2">
    <name type="scientific">Cichorium intybus</name>
    <name type="common">Chicory</name>
    <dbReference type="NCBI Taxonomy" id="13427"/>
    <lineage>
        <taxon>Eukaryota</taxon>
        <taxon>Viridiplantae</taxon>
        <taxon>Streptophyta</taxon>
        <taxon>Embryophyta</taxon>
        <taxon>Tracheophyta</taxon>
        <taxon>Spermatophyta</taxon>
        <taxon>Magnoliopsida</taxon>
        <taxon>eudicotyledons</taxon>
        <taxon>Gunneridae</taxon>
        <taxon>Pentapetalae</taxon>
        <taxon>asterids</taxon>
        <taxon>campanulids</taxon>
        <taxon>Asterales</taxon>
        <taxon>Asteraceae</taxon>
        <taxon>Cichorioideae</taxon>
        <taxon>Cichorieae</taxon>
        <taxon>Cichoriinae</taxon>
        <taxon>Cichorium</taxon>
    </lineage>
</organism>
<name>A0ACB9FB24_CICIN</name>
<sequence>MVISGDIAIWESFYSWKDWNFTLFISSSPSHSQAMAVVIGIVHLLIARDPLLNHKHLSSYVNHAKDYLKLEPDSSKSEENVIFLNETNRERNIRKACEWLAEHMTKSIHNSFPAYEGIGIHSNPQQETSKLGIDVEGNVPDEIQDMVLISLKSPPQLLLSERELGGTGKDRASSLLNFPLLCYSTRWVFEKPFLQSLPPLLRINLVSSEMDTMVDLVSRDLIQFEIAYRQAYIRGIPKNLQQPKYTRDVKYDHMAMVFGNVVMVAERWCSGEGTMMALAARL</sequence>
<dbReference type="EMBL" id="CM042011">
    <property type="protein sequence ID" value="KAI3767988.1"/>
    <property type="molecule type" value="Genomic_DNA"/>
</dbReference>
<reference evidence="2" key="1">
    <citation type="journal article" date="2022" name="Mol. Ecol. Resour.">
        <title>The genomes of chicory, endive, great burdock and yacon provide insights into Asteraceae palaeo-polyploidization history and plant inulin production.</title>
        <authorList>
            <person name="Fan W."/>
            <person name="Wang S."/>
            <person name="Wang H."/>
            <person name="Wang A."/>
            <person name="Jiang F."/>
            <person name="Liu H."/>
            <person name="Zhao H."/>
            <person name="Xu D."/>
            <person name="Zhang Y."/>
        </authorList>
    </citation>
    <scope>NUCLEOTIDE SEQUENCE [LARGE SCALE GENOMIC DNA]</scope>
    <source>
        <strain evidence="2">cv. Punajuju</strain>
    </source>
</reference>